<organism evidence="2 3">
    <name type="scientific">Paramecium tetraurelia</name>
    <dbReference type="NCBI Taxonomy" id="5888"/>
    <lineage>
        <taxon>Eukaryota</taxon>
        <taxon>Sar</taxon>
        <taxon>Alveolata</taxon>
        <taxon>Ciliophora</taxon>
        <taxon>Intramacronucleata</taxon>
        <taxon>Oligohymenophorea</taxon>
        <taxon>Peniculida</taxon>
        <taxon>Parameciidae</taxon>
        <taxon>Paramecium</taxon>
    </lineage>
</organism>
<evidence type="ECO:0000313" key="2">
    <source>
        <dbReference type="EMBL" id="CAK78680.1"/>
    </source>
</evidence>
<feature type="signal peptide" evidence="1">
    <location>
        <begin position="1"/>
        <end position="15"/>
    </location>
</feature>
<dbReference type="EMBL" id="CT868318">
    <property type="protein sequence ID" value="CAK78680.1"/>
    <property type="molecule type" value="Genomic_DNA"/>
</dbReference>
<dbReference type="GeneID" id="5031862"/>
<gene>
    <name evidence="2" type="ORF">GSPATT00001721001</name>
</gene>
<dbReference type="OrthoDB" id="289710at2759"/>
<dbReference type="InParanoid" id="A0D6L3"/>
<protein>
    <submittedName>
        <fullName evidence="2">Uncharacterized protein</fullName>
    </submittedName>
</protein>
<keyword evidence="3" id="KW-1185">Reference proteome</keyword>
<dbReference type="RefSeq" id="XP_001446077.1">
    <property type="nucleotide sequence ID" value="XM_001446040.2"/>
</dbReference>
<feature type="chain" id="PRO_5012248940" evidence="1">
    <location>
        <begin position="16"/>
        <end position="2428"/>
    </location>
</feature>
<sequence>MKLLLISNLFLIVYCIDKCLEYRTYSDCILSTDSQCFWNQEYCEFNKNLQLGCSRFLNKMACVKQLSNSLNERAKCIFKNACQPVIELSVLTCNDAITKHACLEITNIDQLCYWDSLTYQCMKVSKENYQNDFQDVLYSASVCSRIENYLVIHSSIIWDAMSYTPDFVTESEDIYNQDLGLGTQENKLSYETGQLVNNYVYNVCNEPNQVSYFQWYILNDLQGKQLKNLKISDRKREGCIAIQITDDDDYNLLFSNKKESVGVNKIYCRYQGGIFINYRCFYYDDVTILTNPSFLQENQINCYQLNIKECAVVNQNCYPIIKDGQNEQLITCAASLSQLVSAQGCLSNVQVYQTYKDCISDANQTVGIYLDFDISPPACSSKCYVLEQSNCDLKSCNWTNEGQGFYGCIPKYGCDHPGLNLNYCKTMAQLCQWDSVKNRCYQIKYYQLFNLKCSEANCKYLCGNIKTFGQECIWIDEDLKCLNILSVPELKNFESFPTKYVVNRELCMNQKGKHIYKNYICTIDSSPISCESEDTGNFGKELCLSTQNCHWNVQIQACEKAVLKSFCDEMTNVSPDCCTQFNDCIYDVSKASCVSLSSQIFCTTPGISKSACLALNSQNCQWVGFQCVELFIFREPCSSYKSVTKSVCVLQETNLCRYNNGNCELVETQPDDCSNSLNKLACQASQGSCYFNINCQTFYQLGQLCEGFYLSQSACIALETPGEQCIWQNNQCKYITEKFNCLQTLKINKWGCVGIAAEITGYLSPQYYCEYNAISKTCDSLTTSILGCESNGNFNIHRCSAYATGQCIYKDLKCITVDLTHKYWDSQLDIIDCAQASLQICTRVRGKVCQKINQSWNSYQDVRCGEVKTSIIPCGRIDFDYILSYDAYRIQEAQGQFNPQVCAQLQGFNLVPCLYDKATYKCTQVTTTNRYACNALGINKWICMSQSYGQCAFVNYVCVDATLRNEECQNLNKWACLNSSRNCVQQYTRQDDLCKDRSVDLTKPCAAQDYQGCSLIDNCYANQFSCYSISASQVSPTSCNSPQIGKAVCYQSNMYCQFFNSKCQVISKDLCEYQLTSEQCANNLYYNCVFINNKCYTQNKFIKCDVYESTNYKFCRQFPNCKYNFNSLNCVDLTLHKGIQNNLIKYGTIDCSTFLNQFDCLSQWKVICTYTQAQGCKNTSDNPSQCPHLMQYSKMMCQKYENCDFQFGYFCVDTTQTLSCSQLSNSLCLSDISDTLACYWDGTNCQDVTTQVCSDVQSYLINYSGCSKIFNQDNKKCMYQFSTQKCKILKEINDCSDFTTNIECAIRATTSCLLGNPNAQTTSCSTSSTFNVNLNLYGCTQLTGNPYYYDIYNYKCDQLTVANYVNVQGCQYLNKKSCIEITSEILTINCGWIDNQCQQLIDLTKLNNCTLLNKYACINIENSNLVCQWDIVTLSCQQSNKTPCFVPASIPSNPTILYSLSLCSKGDNTNACMANSSNTGCVTFTYTIELCENMGLNKKACVEQTTGYCKWSNNQCSNSQLDNLNCNTDVNKNTCLAINDNLCDWNDTTKICSTKTLTNCTDAINYNQCMNVPNKFCQYLNDRCSQLDKVSQACKFGYNKYACKNVEGVTCQFQDLKCTVLFQIDSWQRCSKYVDQLLCESNHCEWQDSKCISLTICNNVTPEIKVDYLPYKLNPCVNYLPQACIQIYNKYGCLSSSLYCQWDDNLGCSSYTTYLSEIQCLETLKVNRNVCDKYAPKFCEFKTDSCSPRITDYYFIINPSQTLASTEISHQIETQTCDSYGTKQDCILSTAYECYWNGSCIQITNETSLDAQSLNINGCNKFNLQWRDRQCFKFTSIQNFNEFLDKEITQCETKLISKQTCLNITAQPCQFDNATLTCKRVPYLNYSCSSYTNVNRRTCQLLTKYACDFNEVVNSCVTAQTIVTVYGGLSKSACLSLSTAAYWDDQCIPVTIFECDQKYQSSSAACVLSLTPCIYDDKKQSCISQYNLNAVFCDTPGVSLETCTQIIREPCIFKQNKCQRIPSSYSCDQAQLVNEMACASLNQACSYDQLIRQCQVVSNSQKCSTLGLSKNACLYNPSCKFNNDLLKCECSLVVSPQFCSDLSKENCQQNTKCYFDQKLKTCRRRYCEDLIKSECFGSLNNYTCYYTGYSCQSAGKCEDIFNFSNSQCENVIFNGQPCVGTNNRCFTYNNYLEYCQNSDCQNSFCSYNEENICQVKKCSELSNCHQLGNYCKTLSNGTCVENQSCQQLDSEICDGQTIRTMDTCSLQKYNIYLNDVLCTSQVCALYGISELCDGNQYGNYACALIDQKCQPCEQIKDACQCNEKVEICVWDDNTCRSFLCNELGQKEQCNAINRCLWSTLNNQCLIHCSKIIDADECNSRTNECYYDEAINLCQTGTFNPPSLSITIEISTTYQMVLLMIPTFFIAVF</sequence>
<keyword evidence="1" id="KW-0732">Signal</keyword>
<reference evidence="2 3" key="1">
    <citation type="journal article" date="2006" name="Nature">
        <title>Global trends of whole-genome duplications revealed by the ciliate Paramecium tetraurelia.</title>
        <authorList>
            <consortium name="Genoscope"/>
            <person name="Aury J.-M."/>
            <person name="Jaillon O."/>
            <person name="Duret L."/>
            <person name="Noel B."/>
            <person name="Jubin C."/>
            <person name="Porcel B.M."/>
            <person name="Segurens B."/>
            <person name="Daubin V."/>
            <person name="Anthouard V."/>
            <person name="Aiach N."/>
            <person name="Arnaiz O."/>
            <person name="Billaut A."/>
            <person name="Beisson J."/>
            <person name="Blanc I."/>
            <person name="Bouhouche K."/>
            <person name="Camara F."/>
            <person name="Duharcourt S."/>
            <person name="Guigo R."/>
            <person name="Gogendeau D."/>
            <person name="Katinka M."/>
            <person name="Keller A.-M."/>
            <person name="Kissmehl R."/>
            <person name="Klotz C."/>
            <person name="Koll F."/>
            <person name="Le Moue A."/>
            <person name="Lepere C."/>
            <person name="Malinsky S."/>
            <person name="Nowacki M."/>
            <person name="Nowak J.K."/>
            <person name="Plattner H."/>
            <person name="Poulain J."/>
            <person name="Ruiz F."/>
            <person name="Serrano V."/>
            <person name="Zagulski M."/>
            <person name="Dessen P."/>
            <person name="Betermier M."/>
            <person name="Weissenbach J."/>
            <person name="Scarpelli C."/>
            <person name="Schachter V."/>
            <person name="Sperling L."/>
            <person name="Meyer E."/>
            <person name="Cohen J."/>
            <person name="Wincker P."/>
        </authorList>
    </citation>
    <scope>NUCLEOTIDE SEQUENCE [LARGE SCALE GENOMIC DNA]</scope>
    <source>
        <strain evidence="2 3">Stock d4-2</strain>
    </source>
</reference>
<accession>A0D6L3</accession>
<dbReference type="OMA" id="ANQFSCY"/>
<dbReference type="Proteomes" id="UP000000600">
    <property type="component" value="Unassembled WGS sequence"/>
</dbReference>
<proteinExistence type="predicted"/>
<dbReference type="KEGG" id="ptm:GSPATT00001721001"/>
<evidence type="ECO:0000256" key="1">
    <source>
        <dbReference type="SAM" id="SignalP"/>
    </source>
</evidence>
<dbReference type="HOGENOM" id="CLU_229034_0_0_1"/>
<name>A0D6L3_PARTE</name>
<evidence type="ECO:0000313" key="3">
    <source>
        <dbReference type="Proteomes" id="UP000000600"/>
    </source>
</evidence>